<dbReference type="GO" id="GO:0032259">
    <property type="term" value="P:methylation"/>
    <property type="evidence" value="ECO:0007669"/>
    <property type="project" value="UniProtKB-KW"/>
</dbReference>
<dbReference type="Gene3D" id="3.40.50.150">
    <property type="entry name" value="Vaccinia Virus protein VP39"/>
    <property type="match status" value="1"/>
</dbReference>
<keyword evidence="3" id="KW-1185">Reference proteome</keyword>
<dbReference type="SUPFAM" id="SSF53335">
    <property type="entry name" value="S-adenosyl-L-methionine-dependent methyltransferases"/>
    <property type="match status" value="1"/>
</dbReference>
<gene>
    <name evidence="2" type="ORF">GCM10011390_35840</name>
</gene>
<reference evidence="2" key="1">
    <citation type="journal article" date="2014" name="Int. J. Syst. Evol. Microbiol.">
        <title>Complete genome sequence of Corynebacterium casei LMG S-19264T (=DSM 44701T), isolated from a smear-ripened cheese.</title>
        <authorList>
            <consortium name="US DOE Joint Genome Institute (JGI-PGF)"/>
            <person name="Walter F."/>
            <person name="Albersmeier A."/>
            <person name="Kalinowski J."/>
            <person name="Ruckert C."/>
        </authorList>
    </citation>
    <scope>NUCLEOTIDE SEQUENCE</scope>
    <source>
        <strain evidence="2">CGMCC 1.15367</strain>
    </source>
</reference>
<dbReference type="AlphaFoldDB" id="A0A916ZTK3"/>
<organism evidence="2 3">
    <name type="scientific">Aureimonas endophytica</name>
    <dbReference type="NCBI Taxonomy" id="2027858"/>
    <lineage>
        <taxon>Bacteria</taxon>
        <taxon>Pseudomonadati</taxon>
        <taxon>Pseudomonadota</taxon>
        <taxon>Alphaproteobacteria</taxon>
        <taxon>Hyphomicrobiales</taxon>
        <taxon>Aurantimonadaceae</taxon>
        <taxon>Aureimonas</taxon>
    </lineage>
</organism>
<dbReference type="InterPro" id="IPR029063">
    <property type="entry name" value="SAM-dependent_MTases_sf"/>
</dbReference>
<sequence length="252" mass="28025">MPLNMNADILELREFYASRLGRAAERAITAALASLWRPIHEERLVGIGYAVPFLERFGQDCDRAIALMPGGQGAIPWPSPQGSLTALVDIEELPFGDASVDRILLVHALEFAESPLEFLNEIWRVLAPGGHLVIVVPNRRGVWSRFEHTPFGSGRPWSRGQLVRLLREALFTPAAASEALHFAPFRRRSMLALAPALERLGRRAWPLFSGVVILEATKQIYRGIPVASERRERRRLMQPVLLPQGAGAGFGR</sequence>
<protein>
    <submittedName>
        <fullName evidence="2">SAM-dependent methyltransferase</fullName>
    </submittedName>
</protein>
<name>A0A916ZTK3_9HYPH</name>
<proteinExistence type="predicted"/>
<evidence type="ECO:0000313" key="3">
    <source>
        <dbReference type="Proteomes" id="UP000644699"/>
    </source>
</evidence>
<keyword evidence="2" id="KW-0808">Transferase</keyword>
<accession>A0A916ZTK3</accession>
<dbReference type="InterPro" id="IPR013216">
    <property type="entry name" value="Methyltransf_11"/>
</dbReference>
<dbReference type="Pfam" id="PF08241">
    <property type="entry name" value="Methyltransf_11"/>
    <property type="match status" value="1"/>
</dbReference>
<keyword evidence="2" id="KW-0489">Methyltransferase</keyword>
<feature type="domain" description="Methyltransferase type 11" evidence="1">
    <location>
        <begin position="87"/>
        <end position="134"/>
    </location>
</feature>
<reference evidence="2" key="2">
    <citation type="submission" date="2020-09" db="EMBL/GenBank/DDBJ databases">
        <authorList>
            <person name="Sun Q."/>
            <person name="Zhou Y."/>
        </authorList>
    </citation>
    <scope>NUCLEOTIDE SEQUENCE</scope>
    <source>
        <strain evidence="2">CGMCC 1.15367</strain>
    </source>
</reference>
<evidence type="ECO:0000313" key="2">
    <source>
        <dbReference type="EMBL" id="GGE13582.1"/>
    </source>
</evidence>
<comment type="caution">
    <text evidence="2">The sequence shown here is derived from an EMBL/GenBank/DDBJ whole genome shotgun (WGS) entry which is preliminary data.</text>
</comment>
<dbReference type="GO" id="GO:0008757">
    <property type="term" value="F:S-adenosylmethionine-dependent methyltransferase activity"/>
    <property type="evidence" value="ECO:0007669"/>
    <property type="project" value="InterPro"/>
</dbReference>
<evidence type="ECO:0000259" key="1">
    <source>
        <dbReference type="Pfam" id="PF08241"/>
    </source>
</evidence>
<dbReference type="CDD" id="cd02440">
    <property type="entry name" value="AdoMet_MTases"/>
    <property type="match status" value="1"/>
</dbReference>
<dbReference type="Proteomes" id="UP000644699">
    <property type="component" value="Unassembled WGS sequence"/>
</dbReference>
<dbReference type="EMBL" id="BMIQ01000006">
    <property type="protein sequence ID" value="GGE13582.1"/>
    <property type="molecule type" value="Genomic_DNA"/>
</dbReference>